<dbReference type="Pfam" id="PF00071">
    <property type="entry name" value="Ras"/>
    <property type="match status" value="1"/>
</dbReference>
<dbReference type="SMART" id="SM00173">
    <property type="entry name" value="RAS"/>
    <property type="match status" value="1"/>
</dbReference>
<evidence type="ECO:0000313" key="8">
    <source>
        <dbReference type="Proteomes" id="UP001152797"/>
    </source>
</evidence>
<dbReference type="OrthoDB" id="9989112at2759"/>
<evidence type="ECO:0000313" key="7">
    <source>
        <dbReference type="EMBL" id="CAL4805973.1"/>
    </source>
</evidence>
<reference evidence="7 8" key="2">
    <citation type="submission" date="2024-05" db="EMBL/GenBank/DDBJ databases">
        <authorList>
            <person name="Chen Y."/>
            <person name="Shah S."/>
            <person name="Dougan E. K."/>
            <person name="Thang M."/>
            <person name="Chan C."/>
        </authorList>
    </citation>
    <scope>NUCLEOTIDE SEQUENCE [LARGE SCALE GENOMIC DNA]</scope>
</reference>
<keyword evidence="8" id="KW-1185">Reference proteome</keyword>
<dbReference type="InterPro" id="IPR027417">
    <property type="entry name" value="P-loop_NTPase"/>
</dbReference>
<dbReference type="InterPro" id="IPR001806">
    <property type="entry name" value="Small_GTPase"/>
</dbReference>
<comment type="similarity">
    <text evidence="1">Belongs to the small GTPase superfamily. Rab family.</text>
</comment>
<feature type="region of interest" description="Disordered" evidence="5">
    <location>
        <begin position="183"/>
        <end position="217"/>
    </location>
</feature>
<organism evidence="6">
    <name type="scientific">Cladocopium goreaui</name>
    <dbReference type="NCBI Taxonomy" id="2562237"/>
    <lineage>
        <taxon>Eukaryota</taxon>
        <taxon>Sar</taxon>
        <taxon>Alveolata</taxon>
        <taxon>Dinophyceae</taxon>
        <taxon>Suessiales</taxon>
        <taxon>Symbiodiniaceae</taxon>
        <taxon>Cladocopium</taxon>
    </lineage>
</organism>
<dbReference type="NCBIfam" id="TIGR00231">
    <property type="entry name" value="small_GTP"/>
    <property type="match status" value="1"/>
</dbReference>
<dbReference type="SMART" id="SM00175">
    <property type="entry name" value="RAB"/>
    <property type="match status" value="1"/>
</dbReference>
<evidence type="ECO:0000256" key="5">
    <source>
        <dbReference type="SAM" id="MobiDB-lite"/>
    </source>
</evidence>
<dbReference type="SMART" id="SM00174">
    <property type="entry name" value="RHO"/>
    <property type="match status" value="1"/>
</dbReference>
<dbReference type="GO" id="GO:0005525">
    <property type="term" value="F:GTP binding"/>
    <property type="evidence" value="ECO:0007669"/>
    <property type="project" value="UniProtKB-KW"/>
</dbReference>
<dbReference type="PANTHER" id="PTHR47979">
    <property type="entry name" value="DRAB11-RELATED"/>
    <property type="match status" value="1"/>
</dbReference>
<gene>
    <name evidence="6" type="ORF">C1SCF055_LOCUS43211</name>
</gene>
<dbReference type="PROSITE" id="PS51419">
    <property type="entry name" value="RAB"/>
    <property type="match status" value="1"/>
</dbReference>
<sequence length="217" mass="23737">MVGEDDYDKLCKVVLVGDVSVGKTHILSRYMKDDLPKAPAATIGVEFATKTCKLPSGTNIKAQIWDTAGQERYRAITRAHYRRAAGAVLVYDVTRQETFRSCSNWVAEVREGALPDATIILVGNKIDLVEQDPSTRQVYHDVAQEFARQNGLLFIEASALSGAHVKEAFDILFEEVTVKSPKESKNESDGAVSDYGAGVTISPSNRKNKTSGCEYCG</sequence>
<name>A0A9P1GPD6_9DINO</name>
<dbReference type="EMBL" id="CAMXCT020006706">
    <property type="protein sequence ID" value="CAL1172036.1"/>
    <property type="molecule type" value="Genomic_DNA"/>
</dbReference>
<dbReference type="InterPro" id="IPR050209">
    <property type="entry name" value="Rab_GTPases_membrane_traffic"/>
</dbReference>
<evidence type="ECO:0000256" key="2">
    <source>
        <dbReference type="ARBA" id="ARBA00022741"/>
    </source>
</evidence>
<proteinExistence type="inferred from homology"/>
<dbReference type="AlphaFoldDB" id="A0A9P1GPD6"/>
<dbReference type="EMBL" id="CAMXCT030006706">
    <property type="protein sequence ID" value="CAL4805973.1"/>
    <property type="molecule type" value="Genomic_DNA"/>
</dbReference>
<dbReference type="SUPFAM" id="SSF52540">
    <property type="entry name" value="P-loop containing nucleoside triphosphate hydrolases"/>
    <property type="match status" value="1"/>
</dbReference>
<evidence type="ECO:0000256" key="4">
    <source>
        <dbReference type="ARBA" id="ARBA00023288"/>
    </source>
</evidence>
<keyword evidence="3" id="KW-0342">GTP-binding</keyword>
<evidence type="ECO:0000256" key="1">
    <source>
        <dbReference type="ARBA" id="ARBA00006270"/>
    </source>
</evidence>
<evidence type="ECO:0000313" key="6">
    <source>
        <dbReference type="EMBL" id="CAI4018661.1"/>
    </source>
</evidence>
<dbReference type="Proteomes" id="UP001152797">
    <property type="component" value="Unassembled WGS sequence"/>
</dbReference>
<dbReference type="GO" id="GO:0003924">
    <property type="term" value="F:GTPase activity"/>
    <property type="evidence" value="ECO:0007669"/>
    <property type="project" value="InterPro"/>
</dbReference>
<keyword evidence="4" id="KW-0449">Lipoprotein</keyword>
<reference evidence="6" key="1">
    <citation type="submission" date="2022-10" db="EMBL/GenBank/DDBJ databases">
        <authorList>
            <person name="Chen Y."/>
            <person name="Dougan E. K."/>
            <person name="Chan C."/>
            <person name="Rhodes N."/>
            <person name="Thang M."/>
        </authorList>
    </citation>
    <scope>NUCLEOTIDE SEQUENCE</scope>
</reference>
<accession>A0A9P1GPD6</accession>
<dbReference type="EMBL" id="CAMXCT010006706">
    <property type="protein sequence ID" value="CAI4018661.1"/>
    <property type="molecule type" value="Genomic_DNA"/>
</dbReference>
<dbReference type="PRINTS" id="PR00449">
    <property type="entry name" value="RASTRNSFRMNG"/>
</dbReference>
<comment type="caution">
    <text evidence="6">The sequence shown here is derived from an EMBL/GenBank/DDBJ whole genome shotgun (WGS) entry which is preliminary data.</text>
</comment>
<dbReference type="Gene3D" id="3.40.50.300">
    <property type="entry name" value="P-loop containing nucleotide triphosphate hydrolases"/>
    <property type="match status" value="1"/>
</dbReference>
<dbReference type="InterPro" id="IPR005225">
    <property type="entry name" value="Small_GTP-bd"/>
</dbReference>
<evidence type="ECO:0000256" key="3">
    <source>
        <dbReference type="ARBA" id="ARBA00023134"/>
    </source>
</evidence>
<dbReference type="SMART" id="SM00176">
    <property type="entry name" value="RAN"/>
    <property type="match status" value="1"/>
</dbReference>
<dbReference type="CDD" id="cd00154">
    <property type="entry name" value="Rab"/>
    <property type="match status" value="1"/>
</dbReference>
<dbReference type="PROSITE" id="PS51421">
    <property type="entry name" value="RAS"/>
    <property type="match status" value="1"/>
</dbReference>
<protein>
    <submittedName>
        <fullName evidence="7">Ras-related protein YPTC6</fullName>
    </submittedName>
</protein>
<keyword evidence="2" id="KW-0547">Nucleotide-binding</keyword>
<dbReference type="FunFam" id="3.40.50.300:FF:001129">
    <property type="entry name" value="ras-related protein Rab-44 isoform X2"/>
    <property type="match status" value="1"/>
</dbReference>